<dbReference type="SUPFAM" id="SSF49373">
    <property type="entry name" value="Invasin/intimin cell-adhesion fragments"/>
    <property type="match status" value="3"/>
</dbReference>
<dbReference type="SUPFAM" id="SSF53955">
    <property type="entry name" value="Lysozyme-like"/>
    <property type="match status" value="1"/>
</dbReference>
<evidence type="ECO:0000256" key="3">
    <source>
        <dbReference type="RuleBase" id="RU003788"/>
    </source>
</evidence>
<feature type="domain" description="BIG2" evidence="6">
    <location>
        <begin position="73"/>
        <end position="150"/>
    </location>
</feature>
<feature type="compositionally biased region" description="Low complexity" evidence="4">
    <location>
        <begin position="179"/>
        <end position="189"/>
    </location>
</feature>
<dbReference type="PANTHER" id="PTHR38107:SF3">
    <property type="entry name" value="LYSOZYME RRRD-RELATED"/>
    <property type="match status" value="1"/>
</dbReference>
<gene>
    <name evidence="7" type="ORF">JKK62_10155</name>
</gene>
<evidence type="ECO:0000256" key="5">
    <source>
        <dbReference type="SAM" id="SignalP"/>
    </source>
</evidence>
<comment type="similarity">
    <text evidence="3">Belongs to the glycosyl hydrolase 24 family.</text>
</comment>
<dbReference type="GO" id="GO:0031640">
    <property type="term" value="P:killing of cells of another organism"/>
    <property type="evidence" value="ECO:0007669"/>
    <property type="project" value="UniProtKB-KW"/>
</dbReference>
<proteinExistence type="inferred from homology"/>
<accession>A0A934WSA5</accession>
<keyword evidence="3" id="KW-0326">Glycosidase</keyword>
<evidence type="ECO:0000313" key="7">
    <source>
        <dbReference type="EMBL" id="MBK6089000.1"/>
    </source>
</evidence>
<keyword evidence="2 3" id="KW-0081">Bacteriolytic enzyme</keyword>
<dbReference type="EC" id="3.2.1.17" evidence="3"/>
<evidence type="ECO:0000256" key="4">
    <source>
        <dbReference type="SAM" id="MobiDB-lite"/>
    </source>
</evidence>
<keyword evidence="5" id="KW-0732">Signal</keyword>
<dbReference type="GO" id="GO:0003796">
    <property type="term" value="F:lysozyme activity"/>
    <property type="evidence" value="ECO:0007669"/>
    <property type="project" value="UniProtKB-EC"/>
</dbReference>
<dbReference type="InterPro" id="IPR023347">
    <property type="entry name" value="Lysozyme_dom_sf"/>
</dbReference>
<dbReference type="InterPro" id="IPR003343">
    <property type="entry name" value="Big_2"/>
</dbReference>
<comment type="caution">
    <text evidence="7">The sequence shown here is derived from an EMBL/GenBank/DDBJ whole genome shotgun (WGS) entry which is preliminary data.</text>
</comment>
<name>A0A934WSA5_9FIRM</name>
<dbReference type="GO" id="GO:0009253">
    <property type="term" value="P:peptidoglycan catabolic process"/>
    <property type="evidence" value="ECO:0007669"/>
    <property type="project" value="InterPro"/>
</dbReference>
<comment type="catalytic activity">
    <reaction evidence="3">
        <text>Hydrolysis of (1-&gt;4)-beta-linkages between N-acetylmuramic acid and N-acetyl-D-glucosamine residues in a peptidoglycan and between N-acetyl-D-glucosamine residues in chitodextrins.</text>
        <dbReference type="EC" id="3.2.1.17"/>
    </reaction>
</comment>
<feature type="chain" id="PRO_5037737200" description="Lysozyme" evidence="5">
    <location>
        <begin position="32"/>
        <end position="655"/>
    </location>
</feature>
<dbReference type="Pfam" id="PF00959">
    <property type="entry name" value="Phage_lysozyme"/>
    <property type="match status" value="1"/>
</dbReference>
<keyword evidence="3" id="KW-0378">Hydrolase</keyword>
<evidence type="ECO:0000256" key="1">
    <source>
        <dbReference type="ARBA" id="ARBA00022529"/>
    </source>
</evidence>
<dbReference type="InterPro" id="IPR002196">
    <property type="entry name" value="Glyco_hydro_24"/>
</dbReference>
<organism evidence="7 8">
    <name type="scientific">Ruminococcus difficilis</name>
    <dbReference type="NCBI Taxonomy" id="2763069"/>
    <lineage>
        <taxon>Bacteria</taxon>
        <taxon>Bacillati</taxon>
        <taxon>Bacillota</taxon>
        <taxon>Clostridia</taxon>
        <taxon>Eubacteriales</taxon>
        <taxon>Oscillospiraceae</taxon>
        <taxon>Ruminococcus</taxon>
    </lineage>
</organism>
<evidence type="ECO:0000313" key="8">
    <source>
        <dbReference type="Proteomes" id="UP000633365"/>
    </source>
</evidence>
<feature type="region of interest" description="Disordered" evidence="4">
    <location>
        <begin position="160"/>
        <end position="210"/>
    </location>
</feature>
<keyword evidence="1 3" id="KW-0929">Antimicrobial</keyword>
<dbReference type="Gene3D" id="2.60.40.1080">
    <property type="match status" value="3"/>
</dbReference>
<dbReference type="SMART" id="SM00635">
    <property type="entry name" value="BID_2"/>
    <property type="match status" value="3"/>
</dbReference>
<dbReference type="InterPro" id="IPR008964">
    <property type="entry name" value="Invasin/intimin_cell_adhesion"/>
</dbReference>
<dbReference type="EMBL" id="JAEQMG010000105">
    <property type="protein sequence ID" value="MBK6089000.1"/>
    <property type="molecule type" value="Genomic_DNA"/>
</dbReference>
<evidence type="ECO:0000259" key="6">
    <source>
        <dbReference type="SMART" id="SM00635"/>
    </source>
</evidence>
<dbReference type="InterPro" id="IPR023346">
    <property type="entry name" value="Lysozyme-like_dom_sf"/>
</dbReference>
<dbReference type="RefSeq" id="WP_201427797.1">
    <property type="nucleotide sequence ID" value="NZ_JAEQMG010000105.1"/>
</dbReference>
<evidence type="ECO:0000256" key="2">
    <source>
        <dbReference type="ARBA" id="ARBA00022638"/>
    </source>
</evidence>
<dbReference type="Gene3D" id="1.10.530.40">
    <property type="match status" value="1"/>
</dbReference>
<reference evidence="7" key="1">
    <citation type="submission" date="2021-01" db="EMBL/GenBank/DDBJ databases">
        <title>Genome public.</title>
        <authorList>
            <person name="Liu C."/>
            <person name="Sun Q."/>
        </authorList>
    </citation>
    <scope>NUCLEOTIDE SEQUENCE</scope>
    <source>
        <strain evidence="7">M6</strain>
    </source>
</reference>
<dbReference type="GO" id="GO:0042742">
    <property type="term" value="P:defense response to bacterium"/>
    <property type="evidence" value="ECO:0007669"/>
    <property type="project" value="UniProtKB-KW"/>
</dbReference>
<protein>
    <recommendedName>
        <fullName evidence="3">Lysozyme</fullName>
        <ecNumber evidence="3">3.2.1.17</ecNumber>
    </recommendedName>
</protein>
<feature type="compositionally biased region" description="Low complexity" evidence="4">
    <location>
        <begin position="196"/>
        <end position="207"/>
    </location>
</feature>
<feature type="domain" description="BIG2" evidence="6">
    <location>
        <begin position="280"/>
        <end position="353"/>
    </location>
</feature>
<sequence length="655" mass="71112">MKRRIDLITAILLVVSVLISMFLCAYPTASAAESDEADIGAAVEEELADTGYAHRAISLDGIPNVSDTNVKAGVRHIYLNKNTVYLKINERFLLNVTDAYSHTVNARAEFTSSDSTVAQVNNTGYVFAKKNGSAKISVYDSVSGENLSCTVYVGEEYAPTEKPTVAPTDEPTDPPAPTQKPTQKPTAAPTQPPTQAPTTAPKPTSAPETLSLSASSATVYTGNYYHLKATSNVSVSFRSSNTSVATVNSSGIVTAVKAGTATITASTSTKSATCTITVRNGSSVNLSHKTCSVDRFMTIMLKSTTSGVTWSSSDTSVATVGNEKGYGLVYGVKAGTAVITVQTSSGAATCLVTVESSYPVQFAYTSPNCAAKNQNVTLICVTDTMRTAVRFAVDMGSTTRYVDATSKVKEGNTYVWKGTTSFSSAGTYDVKAYSEFENQPGWYSCKDGETTAYVTNSNNMTTTVNARRRASDDLIDLIATFEGFSPTVYIDPITHDDPTLGYGVLVFTGDKFYNNLTKTQAYAYLVQNVNNAGYTSDVNYFLMDNDVEFNQQQFDALVCFTYNNGTGPLFYDDELIDALLSCSHNGVYDFNYINKQYFIDKFCQYHHAGGSCIYGLLYRRVDETEMFFYGDYEADYGDYKYPISFKCAYDPSFHT</sequence>
<dbReference type="AlphaFoldDB" id="A0A934WSA5"/>
<keyword evidence="8" id="KW-1185">Reference proteome</keyword>
<dbReference type="PANTHER" id="PTHR38107">
    <property type="match status" value="1"/>
</dbReference>
<dbReference type="InterPro" id="IPR051018">
    <property type="entry name" value="Bacteriophage_GH24"/>
</dbReference>
<dbReference type="Pfam" id="PF02368">
    <property type="entry name" value="Big_2"/>
    <property type="match status" value="3"/>
</dbReference>
<feature type="domain" description="BIG2" evidence="6">
    <location>
        <begin position="206"/>
        <end position="277"/>
    </location>
</feature>
<feature type="signal peptide" evidence="5">
    <location>
        <begin position="1"/>
        <end position="31"/>
    </location>
</feature>
<dbReference type="Proteomes" id="UP000633365">
    <property type="component" value="Unassembled WGS sequence"/>
</dbReference>
<dbReference type="GO" id="GO:0016998">
    <property type="term" value="P:cell wall macromolecule catabolic process"/>
    <property type="evidence" value="ECO:0007669"/>
    <property type="project" value="InterPro"/>
</dbReference>